<feature type="transmembrane region" description="Helical" evidence="6">
    <location>
        <begin position="43"/>
        <end position="62"/>
    </location>
</feature>
<dbReference type="AlphaFoldDB" id="A0A1X7PZE8"/>
<accession>A0A1X7PZE8</accession>
<sequence>MFRVLSFLILVFALGLGFAWLAERPGTLLVTFSGYQYEVTLMVGAAIVTAFVAAVMILWWLIKSIWNSPYTISRYFRVRRRDRGYQALSTGLIAAGAGDADMARRKLRESAKMLSADQEPLLHLLEAQASLLEGDHSAARKKFETMLDDPEMKLIGLRGLYLEAERLGDRGVARHYAEQASTAAPQLSWAANAALESRMRDGDWDGALRLLDARKPTGAAEKEAAAKNRAVLLTAKAINLSHVDPLAAKNAAIEANRLDPGLIPAAIIAAKALFRQDDLRKGAKILEAAWKKEPHPEIADTYVHARHGDSAIDRLKRARKLAELRTNNAESSLVVSRAALEAGEYRAARDAAETAARLAPREAAFLLLADIEDADGGDQGKVREYLGRAVKAQPDPAWTADGIVSEKWAPFSPVTGRIGAFEWRVPVERIGQVIEQAPQVVDGPAPEPERAAPPAALQQPEPAPARTDVVDAEIVPMPANDRYPPVQAPEPSAPAPETPAKATAPVEQKPENAQPAAPAPAVAALSEEPPVPPIPDDPGVDPDSAGEKEARRFRLF</sequence>
<name>A0A1X7PZE8_9HYPH</name>
<reference evidence="8 9" key="1">
    <citation type="submission" date="2017-04" db="EMBL/GenBank/DDBJ databases">
        <authorList>
            <person name="Afonso C.L."/>
            <person name="Miller P.J."/>
            <person name="Scott M.A."/>
            <person name="Spackman E."/>
            <person name="Goraichik I."/>
            <person name="Dimitrov K.M."/>
            <person name="Suarez D.L."/>
            <person name="Swayne D.E."/>
        </authorList>
    </citation>
    <scope>NUCLEOTIDE SEQUENCE [LARGE SCALE GENOMIC DNA]</scope>
    <source>
        <strain evidence="8 9">B5P</strain>
    </source>
</reference>
<dbReference type="GO" id="GO:0016020">
    <property type="term" value="C:membrane"/>
    <property type="evidence" value="ECO:0007669"/>
    <property type="project" value="UniProtKB-SubCell"/>
</dbReference>
<organism evidence="8 9">
    <name type="scientific">Mesorhizobium australicum</name>
    <dbReference type="NCBI Taxonomy" id="536018"/>
    <lineage>
        <taxon>Bacteria</taxon>
        <taxon>Pseudomonadati</taxon>
        <taxon>Pseudomonadota</taxon>
        <taxon>Alphaproteobacteria</taxon>
        <taxon>Hyphomicrobiales</taxon>
        <taxon>Phyllobacteriaceae</taxon>
        <taxon>Mesorhizobium</taxon>
    </lineage>
</organism>
<dbReference type="InterPro" id="IPR016982">
    <property type="entry name" value="Mms48"/>
</dbReference>
<feature type="compositionally biased region" description="Basic and acidic residues" evidence="5">
    <location>
        <begin position="545"/>
        <end position="556"/>
    </location>
</feature>
<gene>
    <name evidence="8" type="ORF">SAMN02982922_5820</name>
</gene>
<keyword evidence="3 6" id="KW-1133">Transmembrane helix</keyword>
<dbReference type="Gene3D" id="1.25.40.10">
    <property type="entry name" value="Tetratricopeptide repeat domain"/>
    <property type="match status" value="1"/>
</dbReference>
<evidence type="ECO:0000256" key="1">
    <source>
        <dbReference type="ARBA" id="ARBA00004370"/>
    </source>
</evidence>
<feature type="compositionally biased region" description="Pro residues" evidence="5">
    <location>
        <begin position="486"/>
        <end position="497"/>
    </location>
</feature>
<evidence type="ECO:0000259" key="7">
    <source>
        <dbReference type="Pfam" id="PF07219"/>
    </source>
</evidence>
<feature type="domain" description="HemY N-terminal" evidence="7">
    <location>
        <begin position="26"/>
        <end position="133"/>
    </location>
</feature>
<keyword evidence="4 6" id="KW-0472">Membrane</keyword>
<evidence type="ECO:0000313" key="8">
    <source>
        <dbReference type="EMBL" id="SMH57482.1"/>
    </source>
</evidence>
<dbReference type="Proteomes" id="UP000193083">
    <property type="component" value="Unassembled WGS sequence"/>
</dbReference>
<dbReference type="InterPro" id="IPR010817">
    <property type="entry name" value="HemY_N"/>
</dbReference>
<dbReference type="EMBL" id="FXBL01000004">
    <property type="protein sequence ID" value="SMH57482.1"/>
    <property type="molecule type" value="Genomic_DNA"/>
</dbReference>
<feature type="region of interest" description="Disordered" evidence="5">
    <location>
        <begin position="478"/>
        <end position="556"/>
    </location>
</feature>
<comment type="subcellular location">
    <subcellularLocation>
        <location evidence="1">Membrane</location>
    </subcellularLocation>
</comment>
<protein>
    <submittedName>
        <fullName evidence="8">HemY protein</fullName>
    </submittedName>
</protein>
<dbReference type="RefSeq" id="WP_085467372.1">
    <property type="nucleotide sequence ID" value="NZ_FXBL01000004.1"/>
</dbReference>
<evidence type="ECO:0000313" key="9">
    <source>
        <dbReference type="Proteomes" id="UP000193083"/>
    </source>
</evidence>
<proteinExistence type="predicted"/>
<feature type="compositionally biased region" description="Low complexity" evidence="5">
    <location>
        <begin position="452"/>
        <end position="466"/>
    </location>
</feature>
<keyword evidence="9" id="KW-1185">Reference proteome</keyword>
<evidence type="ECO:0000256" key="5">
    <source>
        <dbReference type="SAM" id="MobiDB-lite"/>
    </source>
</evidence>
<evidence type="ECO:0000256" key="3">
    <source>
        <dbReference type="ARBA" id="ARBA00022989"/>
    </source>
</evidence>
<evidence type="ECO:0000256" key="2">
    <source>
        <dbReference type="ARBA" id="ARBA00022692"/>
    </source>
</evidence>
<feature type="compositionally biased region" description="Low complexity" evidence="5">
    <location>
        <begin position="498"/>
        <end position="528"/>
    </location>
</feature>
<evidence type="ECO:0000256" key="4">
    <source>
        <dbReference type="ARBA" id="ARBA00023136"/>
    </source>
</evidence>
<dbReference type="InterPro" id="IPR011990">
    <property type="entry name" value="TPR-like_helical_dom_sf"/>
</dbReference>
<dbReference type="SUPFAM" id="SSF48452">
    <property type="entry name" value="TPR-like"/>
    <property type="match status" value="1"/>
</dbReference>
<dbReference type="Pfam" id="PF07219">
    <property type="entry name" value="HemY_N"/>
    <property type="match status" value="1"/>
</dbReference>
<feature type="region of interest" description="Disordered" evidence="5">
    <location>
        <begin position="438"/>
        <end position="466"/>
    </location>
</feature>
<dbReference type="OrthoDB" id="9798343at2"/>
<keyword evidence="2 6" id="KW-0812">Transmembrane</keyword>
<dbReference type="PIRSF" id="PIRSF031802">
    <property type="entry name" value="UCP031802"/>
    <property type="match status" value="1"/>
</dbReference>
<evidence type="ECO:0000256" key="6">
    <source>
        <dbReference type="SAM" id="Phobius"/>
    </source>
</evidence>